<evidence type="ECO:0000256" key="1">
    <source>
        <dbReference type="PIRSR" id="PIRSR603564-1"/>
    </source>
</evidence>
<dbReference type="CDD" id="cd04664">
    <property type="entry name" value="NUDIX_DHNTPase_like"/>
    <property type="match status" value="1"/>
</dbReference>
<dbReference type="GO" id="GO:0046656">
    <property type="term" value="P:folic acid biosynthetic process"/>
    <property type="evidence" value="ECO:0007669"/>
    <property type="project" value="InterPro"/>
</dbReference>
<feature type="binding site" evidence="2">
    <location>
        <position position="67"/>
    </location>
    <ligand>
        <name>Mg(2+)</name>
        <dbReference type="ChEBI" id="CHEBI:18420"/>
    </ligand>
</feature>
<sequence length="168" mass="19184">MDQLTSGGYKIPQSVLVVIHTPALEVLLIQRADTPPTWPDYWQSVTGSKDHVDESYAETAWREVQEETGIDARLWPQGLRDWGLENVYEIYPWWRKRYAPEVTHNTEHLFSLCVPAGTPVRLSPREHRAYRWLPWREAAQVCASPSNAEACLLLPRFAESVGGLGQKS</sequence>
<gene>
    <name evidence="4" type="ORF">HGR_01744</name>
</gene>
<proteinExistence type="predicted"/>
<evidence type="ECO:0000259" key="3">
    <source>
        <dbReference type="PROSITE" id="PS51462"/>
    </source>
</evidence>
<dbReference type="PANTHER" id="PTHR43736">
    <property type="entry name" value="ADP-RIBOSE PYROPHOSPHATASE"/>
    <property type="match status" value="1"/>
</dbReference>
<dbReference type="InterPro" id="IPR003564">
    <property type="entry name" value="DHNTPase"/>
</dbReference>
<accession>F3KPI9</accession>
<dbReference type="InterPro" id="IPR000086">
    <property type="entry name" value="NUDIX_hydrolase_dom"/>
</dbReference>
<dbReference type="RefSeq" id="WP_006296320.1">
    <property type="nucleotide sequence ID" value="NZ_AEGR01000024.1"/>
</dbReference>
<evidence type="ECO:0000313" key="4">
    <source>
        <dbReference type="EMBL" id="EGI78247.1"/>
    </source>
</evidence>
<feature type="binding site" evidence="1">
    <location>
        <position position="46"/>
    </location>
    <ligand>
        <name>substrate</name>
    </ligand>
</feature>
<comment type="cofactor">
    <cofactor evidence="2">
        <name>Mg(2+)</name>
        <dbReference type="ChEBI" id="CHEBI:18420"/>
    </cofactor>
    <text evidence="2">Binds 1 Mg(2+) ion per subunit.</text>
</comment>
<dbReference type="eggNOG" id="COG0494">
    <property type="taxonomic scope" value="Bacteria"/>
</dbReference>
<reference evidence="4 5" key="1">
    <citation type="journal article" date="2011" name="EMBO J.">
        <title>Structural diversity of bacterial flagellar motors.</title>
        <authorList>
            <person name="Chen S."/>
            <person name="Beeby M."/>
            <person name="Murphy G.E."/>
            <person name="Leadbetter J.R."/>
            <person name="Hendrixson D.R."/>
            <person name="Briegel A."/>
            <person name="Li Z."/>
            <person name="Shi J."/>
            <person name="Tocheva E.I."/>
            <person name="Muller A."/>
            <person name="Dobro M.J."/>
            <person name="Jensen G.J."/>
        </authorList>
    </citation>
    <scope>NUCLEOTIDE SEQUENCE [LARGE SCALE GENOMIC DNA]</scope>
    <source>
        <strain evidence="4 5">ATCC 19624</strain>
    </source>
</reference>
<dbReference type="InterPro" id="IPR015797">
    <property type="entry name" value="NUDIX_hydrolase-like_dom_sf"/>
</dbReference>
<feature type="binding site" evidence="2">
    <location>
        <position position="126"/>
    </location>
    <ligand>
        <name>Mg(2+)</name>
        <dbReference type="ChEBI" id="CHEBI:18420"/>
    </ligand>
</feature>
<dbReference type="Pfam" id="PF00293">
    <property type="entry name" value="NUDIX"/>
    <property type="match status" value="1"/>
</dbReference>
<feature type="domain" description="Nudix hydrolase" evidence="3">
    <location>
        <begin position="10"/>
        <end position="155"/>
    </location>
</feature>
<dbReference type="STRING" id="887062.HGR_01744"/>
<evidence type="ECO:0000313" key="5">
    <source>
        <dbReference type="Proteomes" id="UP000016368"/>
    </source>
</evidence>
<comment type="caution">
    <text evidence="4">The sequence shown here is derived from an EMBL/GenBank/DDBJ whole genome shotgun (WGS) entry which is preliminary data.</text>
</comment>
<dbReference type="GO" id="GO:0019177">
    <property type="term" value="F:dihydroneopterin triphosphate pyrophosphohydrolase activity"/>
    <property type="evidence" value="ECO:0007669"/>
    <property type="project" value="InterPro"/>
</dbReference>
<feature type="binding site" evidence="1">
    <location>
        <position position="10"/>
    </location>
    <ligand>
        <name>substrate</name>
    </ligand>
</feature>
<keyword evidence="2" id="KW-0460">Magnesium</keyword>
<dbReference type="Gene3D" id="3.90.79.10">
    <property type="entry name" value="Nucleoside Triphosphate Pyrophosphohydrolase"/>
    <property type="match status" value="1"/>
</dbReference>
<dbReference type="EMBL" id="AEGR01000024">
    <property type="protein sequence ID" value="EGI78247.1"/>
    <property type="molecule type" value="Genomic_DNA"/>
</dbReference>
<dbReference type="PROSITE" id="PS51462">
    <property type="entry name" value="NUDIX"/>
    <property type="match status" value="1"/>
</dbReference>
<dbReference type="PANTHER" id="PTHR43736:SF1">
    <property type="entry name" value="DIHYDRONEOPTERIN TRIPHOSPHATE DIPHOSPHATASE"/>
    <property type="match status" value="1"/>
</dbReference>
<keyword evidence="5" id="KW-1185">Reference proteome</keyword>
<keyword evidence="2" id="KW-0479">Metal-binding</keyword>
<name>F3KPI9_9BURK</name>
<dbReference type="SUPFAM" id="SSF55811">
    <property type="entry name" value="Nudix"/>
    <property type="match status" value="1"/>
</dbReference>
<feature type="binding site" evidence="1">
    <location>
        <position position="31"/>
    </location>
    <ligand>
        <name>substrate</name>
    </ligand>
</feature>
<dbReference type="GO" id="GO:0046872">
    <property type="term" value="F:metal ion binding"/>
    <property type="evidence" value="ECO:0007669"/>
    <property type="project" value="UniProtKB-KW"/>
</dbReference>
<dbReference type="NCBIfam" id="NF006961">
    <property type="entry name" value="PRK09438.1"/>
    <property type="match status" value="1"/>
</dbReference>
<evidence type="ECO:0000256" key="2">
    <source>
        <dbReference type="PIRSR" id="PIRSR603564-2"/>
    </source>
</evidence>
<feature type="binding site" evidence="1">
    <location>
        <position position="144"/>
    </location>
    <ligand>
        <name>substrate</name>
    </ligand>
</feature>
<dbReference type="Proteomes" id="UP000016368">
    <property type="component" value="Unassembled WGS sequence"/>
</dbReference>
<dbReference type="OrthoDB" id="7066556at2"/>
<protein>
    <submittedName>
        <fullName evidence="4">dATP pyrophosphohydrolase</fullName>
    </submittedName>
</protein>
<keyword evidence="4" id="KW-0378">Hydrolase</keyword>
<feature type="binding site" evidence="2">
    <location>
        <position position="63"/>
    </location>
    <ligand>
        <name>Mg(2+)</name>
        <dbReference type="ChEBI" id="CHEBI:18420"/>
    </ligand>
</feature>
<dbReference type="PRINTS" id="PR01404">
    <property type="entry name" value="NPPPHYDRLASE"/>
</dbReference>
<dbReference type="AlphaFoldDB" id="F3KPI9"/>
<organism evidence="4 5">
    <name type="scientific">Hylemonella gracilis ATCC 19624</name>
    <dbReference type="NCBI Taxonomy" id="887062"/>
    <lineage>
        <taxon>Bacteria</taxon>
        <taxon>Pseudomonadati</taxon>
        <taxon>Pseudomonadota</taxon>
        <taxon>Betaproteobacteria</taxon>
        <taxon>Burkholderiales</taxon>
        <taxon>Comamonadaceae</taxon>
        <taxon>Hylemonella</taxon>
    </lineage>
</organism>
<dbReference type="GO" id="GO:0008828">
    <property type="term" value="F:dATP diphosphatase activity"/>
    <property type="evidence" value="ECO:0007669"/>
    <property type="project" value="InterPro"/>
</dbReference>